<dbReference type="RefSeq" id="XP_019703224.1">
    <property type="nucleotide sequence ID" value="XM_019847665.2"/>
</dbReference>
<gene>
    <name evidence="2" type="primary">LOC105036706</name>
</gene>
<accession>A0A6J0PDU3</accession>
<reference evidence="2" key="1">
    <citation type="submission" date="2025-08" db="UniProtKB">
        <authorList>
            <consortium name="RefSeq"/>
        </authorList>
    </citation>
    <scope>IDENTIFICATION</scope>
</reference>
<sequence>MKIEVLEQEMVQLFLEKPASDDSGDGTAVKERLSLLQKLESIIWSLLTSQGRYEARLWLCNTISRFHTITTRDQHDLFMELLRSSLLKHDVAAQLLQMIFEKRPEKAGHVIAKKCYMLEKFFEGNPRRILQWFDNFAGASESGHTKGARAISQFAFVNRDMCWEELEWKGKHGQSPAVVATKPHYFQNLDVLQTVENFLEYVPDFWSSDELAESVKDGEIIQIDKKYFVDQFVRLMYEENCEDIWAVIKEFLMEEQFSYLSRHLLIQLDECMLLAFLKSLSKYVCQNMQCKDFVYPSCWLENLLSSCKSDISLDEILLLNAVVIQGRQLLRLIGDEERGDEKRNMEELLQNASGFSDADHWALMKECIQMKQVVAVKWIGLQSWVLYYCLSKECKTPQAWESLFIRNRITFRKADDYSLLRSDEFSEGFDLDSVDIDSTRGGHKKRKRERRKKRKKYGKDESILDELVEFEPSNGCQGTHLGGRSWLLSTDGFSCVWNMVDIPEHLSAHCFKTWMKWVCSKWQL</sequence>
<dbReference type="InParanoid" id="A0A6J0PDU3"/>
<dbReference type="Proteomes" id="UP000504607">
    <property type="component" value="Unplaced"/>
</dbReference>
<evidence type="ECO:0000313" key="1">
    <source>
        <dbReference type="Proteomes" id="UP000504607"/>
    </source>
</evidence>
<dbReference type="AlphaFoldDB" id="A0A6J0PDU3"/>
<keyword evidence="1" id="KW-1185">Reference proteome</keyword>
<dbReference type="OrthoDB" id="1927237at2759"/>
<proteinExistence type="predicted"/>
<name>A0A6J0PDU3_ELAGV</name>
<protein>
    <submittedName>
        <fullName evidence="2">Uncharacterized protein LOC105036706</fullName>
    </submittedName>
</protein>
<dbReference type="PANTHER" id="PTHR37766">
    <property type="entry name" value="OS01G0897100 PROTEIN"/>
    <property type="match status" value="1"/>
</dbReference>
<dbReference type="FunCoup" id="A0A6J0PDU3">
    <property type="interactions" value="3154"/>
</dbReference>
<dbReference type="PANTHER" id="PTHR37766:SF1">
    <property type="entry name" value="OS01G0897100 PROTEIN"/>
    <property type="match status" value="1"/>
</dbReference>
<organism evidence="1 2">
    <name type="scientific">Elaeis guineensis var. tenera</name>
    <name type="common">Oil palm</name>
    <dbReference type="NCBI Taxonomy" id="51953"/>
    <lineage>
        <taxon>Eukaryota</taxon>
        <taxon>Viridiplantae</taxon>
        <taxon>Streptophyta</taxon>
        <taxon>Embryophyta</taxon>
        <taxon>Tracheophyta</taxon>
        <taxon>Spermatophyta</taxon>
        <taxon>Magnoliopsida</taxon>
        <taxon>Liliopsida</taxon>
        <taxon>Arecaceae</taxon>
        <taxon>Arecoideae</taxon>
        <taxon>Cocoseae</taxon>
        <taxon>Elaeidinae</taxon>
        <taxon>Elaeis</taxon>
    </lineage>
</organism>
<evidence type="ECO:0000313" key="2">
    <source>
        <dbReference type="RefSeq" id="XP_019703224.1"/>
    </source>
</evidence>